<dbReference type="Gene3D" id="3.40.50.720">
    <property type="entry name" value="NAD(P)-binding Rossmann-like Domain"/>
    <property type="match status" value="2"/>
</dbReference>
<keyword evidence="4" id="KW-0276">Fatty acid metabolism</keyword>
<evidence type="ECO:0000313" key="12">
    <source>
        <dbReference type="Proteomes" id="UP000800092"/>
    </source>
</evidence>
<dbReference type="InterPro" id="IPR002539">
    <property type="entry name" value="MaoC-like_dom"/>
</dbReference>
<keyword evidence="5" id="KW-0521">NADP</keyword>
<dbReference type="AlphaFoldDB" id="A0A6A6HE89"/>
<dbReference type="GO" id="GO:0004300">
    <property type="term" value="F:enoyl-CoA hydratase activity"/>
    <property type="evidence" value="ECO:0007669"/>
    <property type="project" value="UniProtKB-ARBA"/>
</dbReference>
<sequence>MSLLSFDKKVVILADASSKLGSECANLFIERGAGAVLNYPPTKTSNRSESEVSIHRYDPLLLKHKSIVRTSHNLNEGDQIVAAAISNFGTIDTLVYHASSQDNSTDIADYKSWEGMREVDILGAFSLVKAAWPYFRKQRCGRIILVAETAFSIFALLGFAHTLAREGSKYGIIANVVAPEFPSYVTGLSGSTTTTALAQSSGSTVVSLARGPSDGHNSSLYIISDGQVLKFRWERSSGIMLNPDENFTLDALMPKWAIIEDFSNKSFPDGPMDFSTLLPKAKALPSNVFNNSTRFDGKVVIITGAAAGLGRCYALAFARLGASVVVNDLADPSEIVREITSFGGTANGYQASCKNGDQVVNAALAAFGHIDILVNNAGYLRDKAFVNMDEATWSAVLKVHMNGTYQMTRAVWPHFIKQGKGSIVNTASTSGIYGVFGQANYSTAKLGVLGIAETAAQEGSKYGIRVNTIAPVASTGALAAAWANTNEKQKGIDMKPDYNVPAVTLLCSDTLNGTPNVINGGLFEIGCGFHASTRLRPSAGCSFEFEKNITPEFLLQNWSNYPISATIGSFPTTNNSLLDSTNHRKTDIIGPIEYVYNDRDVILYNLSVGARRSEIPFVYERSKQFQPLPTFGTIAFLSPAVIDHHAQLSPNFTKSRSVLGEHYLEIYRYPIPTSGRLVSTGNVIEVLDKGNGALAISGYTTSDAGTGEKLFYNEVSFFMGGAGGFGGPREPSDRRPATRAYQMPARNPDHIMEYRTPEELAALYRLNGDREDIHICPAASSRSGFETPILHGRGFLGIAGRHIYLAAGPYRSIKGRFVSAVVPGCTLRTELWVDSSRVLFQMKIVETNKICIASGYADLLLQDTKAAARI</sequence>
<dbReference type="Gene3D" id="3.10.129.10">
    <property type="entry name" value="Hotdog Thioesterase"/>
    <property type="match status" value="2"/>
</dbReference>
<name>A0A6A6HE89_VIRVR</name>
<dbReference type="InterPro" id="IPR029069">
    <property type="entry name" value="HotDog_dom_sf"/>
</dbReference>
<dbReference type="GO" id="GO:0016491">
    <property type="term" value="F:oxidoreductase activity"/>
    <property type="evidence" value="ECO:0007669"/>
    <property type="project" value="UniProtKB-KW"/>
</dbReference>
<dbReference type="PRINTS" id="PR00081">
    <property type="entry name" value="GDHRDH"/>
</dbReference>
<gene>
    <name evidence="11" type="ORF">EV356DRAFT_565670</name>
</gene>
<evidence type="ECO:0000256" key="1">
    <source>
        <dbReference type="ARBA" id="ARBA00004275"/>
    </source>
</evidence>
<accession>A0A6A6HE89</accession>
<evidence type="ECO:0000256" key="2">
    <source>
        <dbReference type="ARBA" id="ARBA00005005"/>
    </source>
</evidence>
<dbReference type="InterPro" id="IPR054357">
    <property type="entry name" value="MFE-2_N"/>
</dbReference>
<dbReference type="Pfam" id="PF01575">
    <property type="entry name" value="MaoC_dehydratas"/>
    <property type="match status" value="1"/>
</dbReference>
<dbReference type="SUPFAM" id="SSF51735">
    <property type="entry name" value="NAD(P)-binding Rossmann-fold domains"/>
    <property type="match status" value="2"/>
</dbReference>
<evidence type="ECO:0000313" key="11">
    <source>
        <dbReference type="EMBL" id="KAF2236221.1"/>
    </source>
</evidence>
<dbReference type="SMART" id="SM00822">
    <property type="entry name" value="PKS_KR"/>
    <property type="match status" value="1"/>
</dbReference>
<proteinExistence type="inferred from homology"/>
<evidence type="ECO:0000256" key="9">
    <source>
        <dbReference type="ARBA" id="ARBA00023239"/>
    </source>
</evidence>
<dbReference type="PROSITE" id="PS00061">
    <property type="entry name" value="ADH_SHORT"/>
    <property type="match status" value="1"/>
</dbReference>
<dbReference type="InterPro" id="IPR020904">
    <property type="entry name" value="Sc_DH/Rdtase_CS"/>
</dbReference>
<dbReference type="Pfam" id="PF00106">
    <property type="entry name" value="adh_short"/>
    <property type="match status" value="2"/>
</dbReference>
<keyword evidence="9" id="KW-0456">Lyase</keyword>
<evidence type="ECO:0000256" key="8">
    <source>
        <dbReference type="ARBA" id="ARBA00023140"/>
    </source>
</evidence>
<dbReference type="InterPro" id="IPR036291">
    <property type="entry name" value="NAD(P)-bd_dom_sf"/>
</dbReference>
<keyword evidence="12" id="KW-1185">Reference proteome</keyword>
<feature type="domain" description="Ketoreductase" evidence="10">
    <location>
        <begin position="298"/>
        <end position="475"/>
    </location>
</feature>
<dbReference type="FunFam" id="3.40.50.720:FF:000084">
    <property type="entry name" value="Short-chain dehydrogenase reductase"/>
    <property type="match status" value="1"/>
</dbReference>
<dbReference type="EMBL" id="ML991786">
    <property type="protein sequence ID" value="KAF2236221.1"/>
    <property type="molecule type" value="Genomic_DNA"/>
</dbReference>
<protein>
    <submittedName>
        <fullName evidence="11">NAD(P)-binding protein</fullName>
    </submittedName>
</protein>
<dbReference type="UniPathway" id="UPA00659"/>
<dbReference type="Proteomes" id="UP000800092">
    <property type="component" value="Unassembled WGS sequence"/>
</dbReference>
<dbReference type="Pfam" id="PF22622">
    <property type="entry name" value="MFE-2_hydrat-2_N"/>
    <property type="match status" value="1"/>
</dbReference>
<dbReference type="InterPro" id="IPR002347">
    <property type="entry name" value="SDR_fam"/>
</dbReference>
<evidence type="ECO:0000256" key="7">
    <source>
        <dbReference type="ARBA" id="ARBA00023098"/>
    </source>
</evidence>
<dbReference type="GO" id="GO:0005777">
    <property type="term" value="C:peroxisome"/>
    <property type="evidence" value="ECO:0007669"/>
    <property type="project" value="UniProtKB-SubCell"/>
</dbReference>
<keyword evidence="7" id="KW-0443">Lipid metabolism</keyword>
<evidence type="ECO:0000256" key="3">
    <source>
        <dbReference type="ARBA" id="ARBA00006484"/>
    </source>
</evidence>
<comment type="similarity">
    <text evidence="3">Belongs to the short-chain dehydrogenases/reductases (SDR) family.</text>
</comment>
<dbReference type="PANTHER" id="PTHR45024:SF2">
    <property type="entry name" value="SCP2 DOMAIN-CONTAINING PROTEIN"/>
    <property type="match status" value="1"/>
</dbReference>
<dbReference type="GO" id="GO:0006635">
    <property type="term" value="P:fatty acid beta-oxidation"/>
    <property type="evidence" value="ECO:0007669"/>
    <property type="project" value="UniProtKB-UniPathway"/>
</dbReference>
<dbReference type="SUPFAM" id="SSF54637">
    <property type="entry name" value="Thioesterase/thiol ester dehydrase-isomerase"/>
    <property type="match status" value="2"/>
</dbReference>
<evidence type="ECO:0000259" key="10">
    <source>
        <dbReference type="SMART" id="SM00822"/>
    </source>
</evidence>
<organism evidence="11 12">
    <name type="scientific">Viridothelium virens</name>
    <name type="common">Speckled blister lichen</name>
    <name type="synonym">Trypethelium virens</name>
    <dbReference type="NCBI Taxonomy" id="1048519"/>
    <lineage>
        <taxon>Eukaryota</taxon>
        <taxon>Fungi</taxon>
        <taxon>Dikarya</taxon>
        <taxon>Ascomycota</taxon>
        <taxon>Pezizomycotina</taxon>
        <taxon>Dothideomycetes</taxon>
        <taxon>Dothideomycetes incertae sedis</taxon>
        <taxon>Trypetheliales</taxon>
        <taxon>Trypetheliaceae</taxon>
        <taxon>Viridothelium</taxon>
    </lineage>
</organism>
<dbReference type="PANTHER" id="PTHR45024">
    <property type="entry name" value="DEHYDROGENASES, SHORT CHAIN"/>
    <property type="match status" value="1"/>
</dbReference>
<evidence type="ECO:0000256" key="5">
    <source>
        <dbReference type="ARBA" id="ARBA00022857"/>
    </source>
</evidence>
<comment type="pathway">
    <text evidence="2">Lipid metabolism; fatty acid beta-oxidation.</text>
</comment>
<keyword evidence="6" id="KW-0560">Oxidoreductase</keyword>
<dbReference type="InterPro" id="IPR051687">
    <property type="entry name" value="Peroxisomal_Beta-Oxidation"/>
</dbReference>
<evidence type="ECO:0000256" key="6">
    <source>
        <dbReference type="ARBA" id="ARBA00023002"/>
    </source>
</evidence>
<keyword evidence="8" id="KW-0576">Peroxisome</keyword>
<comment type="subcellular location">
    <subcellularLocation>
        <location evidence="1">Peroxisome</location>
    </subcellularLocation>
</comment>
<dbReference type="InterPro" id="IPR057326">
    <property type="entry name" value="KR_dom"/>
</dbReference>
<dbReference type="PRINTS" id="PR00080">
    <property type="entry name" value="SDRFAMILY"/>
</dbReference>
<reference evidence="11" key="1">
    <citation type="journal article" date="2020" name="Stud. Mycol.">
        <title>101 Dothideomycetes genomes: a test case for predicting lifestyles and emergence of pathogens.</title>
        <authorList>
            <person name="Haridas S."/>
            <person name="Albert R."/>
            <person name="Binder M."/>
            <person name="Bloem J."/>
            <person name="Labutti K."/>
            <person name="Salamov A."/>
            <person name="Andreopoulos B."/>
            <person name="Baker S."/>
            <person name="Barry K."/>
            <person name="Bills G."/>
            <person name="Bluhm B."/>
            <person name="Cannon C."/>
            <person name="Castanera R."/>
            <person name="Culley D."/>
            <person name="Daum C."/>
            <person name="Ezra D."/>
            <person name="Gonzalez J."/>
            <person name="Henrissat B."/>
            <person name="Kuo A."/>
            <person name="Liang C."/>
            <person name="Lipzen A."/>
            <person name="Lutzoni F."/>
            <person name="Magnuson J."/>
            <person name="Mondo S."/>
            <person name="Nolan M."/>
            <person name="Ohm R."/>
            <person name="Pangilinan J."/>
            <person name="Park H.-J."/>
            <person name="Ramirez L."/>
            <person name="Alfaro M."/>
            <person name="Sun H."/>
            <person name="Tritt A."/>
            <person name="Yoshinaga Y."/>
            <person name="Zwiers L.-H."/>
            <person name="Turgeon B."/>
            <person name="Goodwin S."/>
            <person name="Spatafora J."/>
            <person name="Crous P."/>
            <person name="Grigoriev I."/>
        </authorList>
    </citation>
    <scope>NUCLEOTIDE SEQUENCE</scope>
    <source>
        <strain evidence="11">Tuck. ex Michener</strain>
    </source>
</reference>
<dbReference type="OrthoDB" id="4138997at2759"/>
<evidence type="ECO:0000256" key="4">
    <source>
        <dbReference type="ARBA" id="ARBA00022832"/>
    </source>
</evidence>